<evidence type="ECO:0000256" key="2">
    <source>
        <dbReference type="ARBA" id="ARBA00023043"/>
    </source>
</evidence>
<dbReference type="InterPro" id="IPR036770">
    <property type="entry name" value="Ankyrin_rpt-contain_sf"/>
</dbReference>
<evidence type="ECO:0000256" key="3">
    <source>
        <dbReference type="PROSITE-ProRule" id="PRU00023"/>
    </source>
</evidence>
<dbReference type="InterPro" id="IPR002110">
    <property type="entry name" value="Ankyrin_rpt"/>
</dbReference>
<dbReference type="PANTHER" id="PTHR24201:SF14">
    <property type="entry name" value="CYCLIN-DEPENDENT KINASE 4 INHIBITOR C-LIKE"/>
    <property type="match status" value="1"/>
</dbReference>
<comment type="caution">
    <text evidence="4">The sequence shown here is derived from an EMBL/GenBank/DDBJ whole genome shotgun (WGS) entry which is preliminary data.</text>
</comment>
<proteinExistence type="predicted"/>
<sequence length="329" mass="35768">MVVVSASEVTSLVALIHRKVLKVRVLHDECEAAGDAACEVVAGLERLDGAECAECVRMYYEACTTIDRILDACSAPFPWRAMVFARAYRIKLKRAGAKISSGTTRACRAVAATEELEARVANLADATIAKARVASIEATILAGRARCAEERRRAQDLCDDARNAELQAACREGSVSHARRALEAGATPASTPVHLAATEGHLDVLKLLVERYGVDPSECDDKDRTALQRAAAQGHTEVVEYLIKKRHLDPNHQDAMGNTALIRAAHAGHRDLALWLARRTRLDLKNHFGRTAADEAARKGHDLIALDLATPTNARRFSSPLRVPVHARP</sequence>
<dbReference type="Proteomes" id="UP001230188">
    <property type="component" value="Unassembled WGS sequence"/>
</dbReference>
<reference evidence="4" key="1">
    <citation type="submission" date="2023-01" db="EMBL/GenBank/DDBJ databases">
        <title>Metagenome sequencing of chrysophaentin producing Chrysophaeum taylorii.</title>
        <authorList>
            <person name="Davison J."/>
            <person name="Bewley C."/>
        </authorList>
    </citation>
    <scope>NUCLEOTIDE SEQUENCE</scope>
    <source>
        <strain evidence="4">NIES-1699</strain>
    </source>
</reference>
<dbReference type="EMBL" id="JAQMWT010000428">
    <property type="protein sequence ID" value="KAJ8601469.1"/>
    <property type="molecule type" value="Genomic_DNA"/>
</dbReference>
<dbReference type="InterPro" id="IPR050776">
    <property type="entry name" value="Ank_Repeat/CDKN_Inhibitor"/>
</dbReference>
<evidence type="ECO:0000256" key="1">
    <source>
        <dbReference type="ARBA" id="ARBA00022737"/>
    </source>
</evidence>
<name>A0AAD7XKH2_9STRA</name>
<organism evidence="4 5">
    <name type="scientific">Chrysophaeum taylorii</name>
    <dbReference type="NCBI Taxonomy" id="2483200"/>
    <lineage>
        <taxon>Eukaryota</taxon>
        <taxon>Sar</taxon>
        <taxon>Stramenopiles</taxon>
        <taxon>Ochrophyta</taxon>
        <taxon>Pelagophyceae</taxon>
        <taxon>Pelagomonadales</taxon>
        <taxon>Pelagomonadaceae</taxon>
        <taxon>Chrysophaeum</taxon>
    </lineage>
</organism>
<dbReference type="SMART" id="SM00248">
    <property type="entry name" value="ANK"/>
    <property type="match status" value="3"/>
</dbReference>
<dbReference type="Pfam" id="PF12796">
    <property type="entry name" value="Ank_2"/>
    <property type="match status" value="1"/>
</dbReference>
<dbReference type="PROSITE" id="PS50088">
    <property type="entry name" value="ANK_REPEAT"/>
    <property type="match status" value="1"/>
</dbReference>
<keyword evidence="1" id="KW-0677">Repeat</keyword>
<dbReference type="PROSITE" id="PS50297">
    <property type="entry name" value="ANK_REP_REGION"/>
    <property type="match status" value="1"/>
</dbReference>
<feature type="repeat" description="ANK" evidence="3">
    <location>
        <begin position="188"/>
        <end position="211"/>
    </location>
</feature>
<evidence type="ECO:0000313" key="4">
    <source>
        <dbReference type="EMBL" id="KAJ8601469.1"/>
    </source>
</evidence>
<keyword evidence="2 3" id="KW-0040">ANK repeat</keyword>
<dbReference type="Gene3D" id="1.25.40.20">
    <property type="entry name" value="Ankyrin repeat-containing domain"/>
    <property type="match status" value="1"/>
</dbReference>
<dbReference type="SUPFAM" id="SSF48403">
    <property type="entry name" value="Ankyrin repeat"/>
    <property type="match status" value="1"/>
</dbReference>
<dbReference type="AlphaFoldDB" id="A0AAD7XKH2"/>
<gene>
    <name evidence="4" type="ORF">CTAYLR_005689</name>
</gene>
<dbReference type="PANTHER" id="PTHR24201">
    <property type="entry name" value="ANK_REP_REGION DOMAIN-CONTAINING PROTEIN"/>
    <property type="match status" value="1"/>
</dbReference>
<accession>A0AAD7XKH2</accession>
<evidence type="ECO:0000313" key="5">
    <source>
        <dbReference type="Proteomes" id="UP001230188"/>
    </source>
</evidence>
<protein>
    <submittedName>
        <fullName evidence="4">Uncharacterized protein</fullName>
    </submittedName>
</protein>
<keyword evidence="5" id="KW-1185">Reference proteome</keyword>
<dbReference type="GO" id="GO:0005634">
    <property type="term" value="C:nucleus"/>
    <property type="evidence" value="ECO:0007669"/>
    <property type="project" value="TreeGrafter"/>
</dbReference>